<comment type="caution">
    <text evidence="1">The sequence shown here is derived from an EMBL/GenBank/DDBJ whole genome shotgun (WGS) entry which is preliminary data.</text>
</comment>
<keyword evidence="2" id="KW-1185">Reference proteome</keyword>
<dbReference type="Proteomes" id="UP001140234">
    <property type="component" value="Unassembled WGS sequence"/>
</dbReference>
<evidence type="ECO:0000313" key="1">
    <source>
        <dbReference type="EMBL" id="KAJ2765008.1"/>
    </source>
</evidence>
<accession>A0ACC1JQ41</accession>
<dbReference type="EMBL" id="JANBUJ010002153">
    <property type="protein sequence ID" value="KAJ2765008.1"/>
    <property type="molecule type" value="Genomic_DNA"/>
</dbReference>
<sequence length="407" mass="44846">MVRDTKLYDQLGVPPTADEGQLKKAYRKLALQYHPDKNPNAGEKFKEISHAYDVLSDPDKRKVYDTYGEEGLQGGGMGGGVDAHDLFSELFGGGGMFGGRGRRGPSGPRRGRDMAHALSLSLEDLYKGKKVKLQVSKNVICATCDGKGGKEGAVKQCTRCHGHGVEVEMRQMGPMIQQIQHQCRTCGGSGEMIDPRDKCTKCNGKKTLHEHKLLEVNVDRGMKDGQKITFAGEGDQAPGIIPGDIVMVIQEKKHDRFRRNGDDLFYEAEIDLITALAGGSIHIKHLDDRTLNVSILPGEVIKPGETKVIDSQGMPSHRHHNMGNLFVQFKLRFPEPNWTSEENIKALEGLLPPRQPLPTLPSSTHTEEVVLSAVDAHHQKRMNAAEEAMDEEYEDAQQGPGVQCAQQ</sequence>
<gene>
    <name evidence="1" type="primary">YDJ1</name>
    <name evidence="1" type="ORF">IWQ57_004948</name>
</gene>
<reference evidence="1" key="1">
    <citation type="submission" date="2022-07" db="EMBL/GenBank/DDBJ databases">
        <title>Phylogenomic reconstructions and comparative analyses of Kickxellomycotina fungi.</title>
        <authorList>
            <person name="Reynolds N.K."/>
            <person name="Stajich J.E."/>
            <person name="Barry K."/>
            <person name="Grigoriev I.V."/>
            <person name="Crous P."/>
            <person name="Smith M.E."/>
        </authorList>
    </citation>
    <scope>NUCLEOTIDE SEQUENCE</scope>
    <source>
        <strain evidence="1">CBS 109366</strain>
    </source>
</reference>
<proteinExistence type="predicted"/>
<protein>
    <submittedName>
        <fullName evidence="1">Type I HSP40 co-chaperone</fullName>
    </submittedName>
</protein>
<name>A0ACC1JQ41_9FUNG</name>
<organism evidence="1 2">
    <name type="scientific">Coemansia nantahalensis</name>
    <dbReference type="NCBI Taxonomy" id="2789366"/>
    <lineage>
        <taxon>Eukaryota</taxon>
        <taxon>Fungi</taxon>
        <taxon>Fungi incertae sedis</taxon>
        <taxon>Zoopagomycota</taxon>
        <taxon>Kickxellomycotina</taxon>
        <taxon>Kickxellomycetes</taxon>
        <taxon>Kickxellales</taxon>
        <taxon>Kickxellaceae</taxon>
        <taxon>Coemansia</taxon>
    </lineage>
</organism>
<evidence type="ECO:0000313" key="2">
    <source>
        <dbReference type="Proteomes" id="UP001140234"/>
    </source>
</evidence>